<feature type="region of interest" description="Disordered" evidence="1">
    <location>
        <begin position="922"/>
        <end position="951"/>
    </location>
</feature>
<dbReference type="RefSeq" id="XP_007297690.1">
    <property type="nucleotide sequence ID" value="XM_007297628.1"/>
</dbReference>
<feature type="region of interest" description="Disordered" evidence="1">
    <location>
        <begin position="162"/>
        <end position="224"/>
    </location>
</feature>
<dbReference type="OrthoDB" id="4207369at2759"/>
<dbReference type="KEGG" id="mbe:MBM_09801"/>
<feature type="compositionally biased region" description="Low complexity" evidence="1">
    <location>
        <begin position="465"/>
        <end position="478"/>
    </location>
</feature>
<accession>K1WIJ8</accession>
<dbReference type="EMBL" id="JH921470">
    <property type="protein sequence ID" value="EKD12017.1"/>
    <property type="molecule type" value="Genomic_DNA"/>
</dbReference>
<dbReference type="HOGENOM" id="CLU_343263_0_0_1"/>
<proteinExistence type="predicted"/>
<evidence type="ECO:0000256" key="1">
    <source>
        <dbReference type="SAM" id="MobiDB-lite"/>
    </source>
</evidence>
<feature type="compositionally biased region" description="Basic and acidic residues" evidence="1">
    <location>
        <begin position="794"/>
        <end position="803"/>
    </location>
</feature>
<feature type="region of interest" description="Disordered" evidence="1">
    <location>
        <begin position="375"/>
        <end position="408"/>
    </location>
</feature>
<name>K1WIJ8_MARBU</name>
<feature type="region of interest" description="Disordered" evidence="1">
    <location>
        <begin position="987"/>
        <end position="1006"/>
    </location>
</feature>
<dbReference type="InParanoid" id="K1WIJ8"/>
<evidence type="ECO:0000313" key="3">
    <source>
        <dbReference type="Proteomes" id="UP000006753"/>
    </source>
</evidence>
<feature type="compositionally biased region" description="Basic residues" evidence="1">
    <location>
        <begin position="437"/>
        <end position="452"/>
    </location>
</feature>
<reference evidence="2 3" key="1">
    <citation type="journal article" date="2012" name="BMC Genomics">
        <title>Sequencing the genome of Marssonina brunnea reveals fungus-poplar co-evolution.</title>
        <authorList>
            <person name="Zhu S."/>
            <person name="Cao Y.-Z."/>
            <person name="Jiang C."/>
            <person name="Tan B.-Y."/>
            <person name="Wang Z."/>
            <person name="Feng S."/>
            <person name="Zhang L."/>
            <person name="Su X.-H."/>
            <person name="Brejova B."/>
            <person name="Vinar T."/>
            <person name="Xu M."/>
            <person name="Wang M.-X."/>
            <person name="Zhang S.-G."/>
            <person name="Huang M.-R."/>
            <person name="Wu R."/>
            <person name="Zhou Y."/>
        </authorList>
    </citation>
    <scope>NUCLEOTIDE SEQUENCE [LARGE SCALE GENOMIC DNA]</scope>
    <source>
        <strain evidence="2 3">MB_m1</strain>
    </source>
</reference>
<keyword evidence="3" id="KW-1185">Reference proteome</keyword>
<organism evidence="2 3">
    <name type="scientific">Marssonina brunnea f. sp. multigermtubi (strain MB_m1)</name>
    <name type="common">Marssonina leaf spot fungus</name>
    <dbReference type="NCBI Taxonomy" id="1072389"/>
    <lineage>
        <taxon>Eukaryota</taxon>
        <taxon>Fungi</taxon>
        <taxon>Dikarya</taxon>
        <taxon>Ascomycota</taxon>
        <taxon>Pezizomycotina</taxon>
        <taxon>Leotiomycetes</taxon>
        <taxon>Helotiales</taxon>
        <taxon>Drepanopezizaceae</taxon>
        <taxon>Drepanopeziza</taxon>
    </lineage>
</organism>
<protein>
    <submittedName>
        <fullName evidence="2">Uncharacterized protein</fullName>
    </submittedName>
</protein>
<dbReference type="eggNOG" id="ENOG502SEVN">
    <property type="taxonomic scope" value="Eukaryota"/>
</dbReference>
<feature type="region of interest" description="Disordered" evidence="1">
    <location>
        <begin position="728"/>
        <end position="815"/>
    </location>
</feature>
<feature type="region of interest" description="Disordered" evidence="1">
    <location>
        <begin position="601"/>
        <end position="647"/>
    </location>
</feature>
<dbReference type="Proteomes" id="UP000006753">
    <property type="component" value="Unassembled WGS sequence"/>
</dbReference>
<feature type="region of interest" description="Disordered" evidence="1">
    <location>
        <begin position="424"/>
        <end position="478"/>
    </location>
</feature>
<dbReference type="AlphaFoldDB" id="K1WIJ8"/>
<gene>
    <name evidence="2" type="ORF">MBM_09801</name>
</gene>
<feature type="region of interest" description="Disordered" evidence="1">
    <location>
        <begin position="1"/>
        <end position="49"/>
    </location>
</feature>
<dbReference type="GeneID" id="18765736"/>
<sequence length="1006" mass="109990">MDSTSSSGPGDGKLSIYRDAFLPQPTQPRKAWDRAPVPAHAPRLAGRRIWKKAPGINTKKIGDEDRDNAIGVELELEKGGNGSRKRVKGMGALARENIGMPGWIDRVENDGDVVEGFEAGVDGACSPMKKGVWDEDALVVPRKRTNSNHLVTPRKVLGKKDVNGGTVIHTGGQMGLGEMEKMTVPPDDIEEEGAKQTPRRRKSTRKSRQLANGDLVEEQTGGGTVEVAAPRRDSFDFTSKVKGNLEMLQESVPDTTITAKVEDDVKESPATFQQSTSSVPVLVEAETSEAVLSQHEILSMEVQLETRHQDVANGDIAESEPLRTIEEDTNVSQQENFPEPENISRFEGSAASDCNKEVVEEEHDISAEVPAAQNAAKISTPERLPSPGQPVEPEIFAEQDPQTPTQAMHIPTADLPAFEDMAIDNASPVNPALTPKFKTKKSQRRGTRRSTRNLRSSSAAQEDVMAPAAQDAQQLDPAMQTIASPLKIADDEAQLHGTEVFEAATTSKSAEEVREVAESKVKEFIEFFHESLPPLEQDHHSMDGIESKTSDVENALSENYARAPRQQLDALDFSSQIPNEEIPTSGEVHFSMDEIAIAEQAKREESLLQDSDVEEVTKTSTPELQEDSDVESSSLQDVAGASDNHPDSISEEVAESFELIEPATLNTAYSAPSIPTEEVNKELHESSTSIPTITEFTKTVSENNVSTTCQHDDTDMLRDFLTRVKANKAAQANTSIPKRKRSLPHSPIQLPLETVPAVSSPSSPKATEDFDTSLPDPSPAKRRKRSHMSSPTPKDGDITEPRSIRRSGRTRLPIKAAPLAPSFIPVRRIGQDGESTVTLRRSEDKELAALTKMNTRKNKGAAQHPANFLHAAAKKSEEKEKDDPVAKQKLVREAFEVREKEKKRSKGKGKKSVVWAEELARFQSDEQERKSEEDMKEVVFKPNQRDKSIMPLTKEEKKAAAAVAVVPAASGGEKKTPVKVGMRSKISLGMAANGTPAPKRGLRGRP</sequence>
<feature type="compositionally biased region" description="Basic residues" evidence="1">
    <location>
        <begin position="197"/>
        <end position="208"/>
    </location>
</feature>
<evidence type="ECO:0000313" key="2">
    <source>
        <dbReference type="EMBL" id="EKD12017.1"/>
    </source>
</evidence>